<sequence length="507" mass="54638">MDDPNRCSGRGEDGQQCICKRVTKTHVEGHRTLCSNCEHIESAHPEPPREAGSLIRGYQGRGKLGGSSLKHPKPKATVQEAEAETVDGLKKRKSSTDTEPPPKPPKKKVKAEPKVKTKKGEVEETEDTFEVGQIVLLVCGTQGRQGQRRLKEAKAPNSHRQAEMRQSKLAVASTPAQRLILGADWSTETYTKYLAKLFPDAFHYIESHPYAGDASASSAVQAQKWLAVIKTNQSSDLILFIATKIAIPPMRYSNWDLELESEAPEAGEVSDYDMLDTDDEETPRKPSAKAKGKGKARARSISPVVKLEKGEAAASLEKAETSEEDTSDMKKAAKMRTRLDTQSIKRKVFRMPDNSDDERPVIFEVDDSDDDEVTFPKPATLLSKVVDQSPLFSSFLSPDGDVFDPFPSQPPSPTANSSSASSSAWASTSSLPSTASNTAALPPAISPAALPSFGQPAFPPAVLSTPITNVSTPPPPPTASTSISAPVGKGKAKAKGFVLANPWTRVA</sequence>
<dbReference type="AlphaFoldDB" id="A0AAD7EV62"/>
<comment type="caution">
    <text evidence="2">The sequence shown here is derived from an EMBL/GenBank/DDBJ whole genome shotgun (WGS) entry which is preliminary data.</text>
</comment>
<organism evidence="2 3">
    <name type="scientific">Mycena albidolilacea</name>
    <dbReference type="NCBI Taxonomy" id="1033008"/>
    <lineage>
        <taxon>Eukaryota</taxon>
        <taxon>Fungi</taxon>
        <taxon>Dikarya</taxon>
        <taxon>Basidiomycota</taxon>
        <taxon>Agaricomycotina</taxon>
        <taxon>Agaricomycetes</taxon>
        <taxon>Agaricomycetidae</taxon>
        <taxon>Agaricales</taxon>
        <taxon>Marasmiineae</taxon>
        <taxon>Mycenaceae</taxon>
        <taxon>Mycena</taxon>
    </lineage>
</organism>
<feature type="region of interest" description="Disordered" evidence="1">
    <location>
        <begin position="145"/>
        <end position="168"/>
    </location>
</feature>
<proteinExistence type="predicted"/>
<feature type="compositionally biased region" description="Low complexity" evidence="1">
    <location>
        <begin position="414"/>
        <end position="437"/>
    </location>
</feature>
<accession>A0AAD7EV62</accession>
<name>A0AAD7EV62_9AGAR</name>
<feature type="compositionally biased region" description="Basic and acidic residues" evidence="1">
    <location>
        <begin position="149"/>
        <end position="166"/>
    </location>
</feature>
<feature type="region of interest" description="Disordered" evidence="1">
    <location>
        <begin position="263"/>
        <end position="337"/>
    </location>
</feature>
<reference evidence="2" key="1">
    <citation type="submission" date="2023-03" db="EMBL/GenBank/DDBJ databases">
        <title>Massive genome expansion in bonnet fungi (Mycena s.s.) driven by repeated elements and novel gene families across ecological guilds.</title>
        <authorList>
            <consortium name="Lawrence Berkeley National Laboratory"/>
            <person name="Harder C.B."/>
            <person name="Miyauchi S."/>
            <person name="Viragh M."/>
            <person name="Kuo A."/>
            <person name="Thoen E."/>
            <person name="Andreopoulos B."/>
            <person name="Lu D."/>
            <person name="Skrede I."/>
            <person name="Drula E."/>
            <person name="Henrissat B."/>
            <person name="Morin E."/>
            <person name="Kohler A."/>
            <person name="Barry K."/>
            <person name="LaButti K."/>
            <person name="Morin E."/>
            <person name="Salamov A."/>
            <person name="Lipzen A."/>
            <person name="Mereny Z."/>
            <person name="Hegedus B."/>
            <person name="Baldrian P."/>
            <person name="Stursova M."/>
            <person name="Weitz H."/>
            <person name="Taylor A."/>
            <person name="Grigoriev I.V."/>
            <person name="Nagy L.G."/>
            <person name="Martin F."/>
            <person name="Kauserud H."/>
        </authorList>
    </citation>
    <scope>NUCLEOTIDE SEQUENCE</scope>
    <source>
        <strain evidence="2">CBHHK002</strain>
    </source>
</reference>
<feature type="region of interest" description="Disordered" evidence="1">
    <location>
        <begin position="402"/>
        <end position="437"/>
    </location>
</feature>
<feature type="compositionally biased region" description="Low complexity" evidence="1">
    <location>
        <begin position="479"/>
        <end position="489"/>
    </location>
</feature>
<feature type="compositionally biased region" description="Basic and acidic residues" evidence="1">
    <location>
        <begin position="110"/>
        <end position="122"/>
    </location>
</feature>
<feature type="region of interest" description="Disordered" evidence="1">
    <location>
        <begin position="461"/>
        <end position="489"/>
    </location>
</feature>
<protein>
    <submittedName>
        <fullName evidence="2">Uncharacterized protein</fullName>
    </submittedName>
</protein>
<evidence type="ECO:0000313" key="2">
    <source>
        <dbReference type="EMBL" id="KAJ7352033.1"/>
    </source>
</evidence>
<feature type="compositionally biased region" description="Basic residues" evidence="1">
    <location>
        <begin position="286"/>
        <end position="298"/>
    </location>
</feature>
<feature type="compositionally biased region" description="Basic and acidic residues" evidence="1">
    <location>
        <begin position="306"/>
        <end position="331"/>
    </location>
</feature>
<feature type="region of interest" description="Disordered" evidence="1">
    <location>
        <begin position="41"/>
        <end position="123"/>
    </location>
</feature>
<dbReference type="EMBL" id="JARIHO010000012">
    <property type="protein sequence ID" value="KAJ7352033.1"/>
    <property type="molecule type" value="Genomic_DNA"/>
</dbReference>
<keyword evidence="3" id="KW-1185">Reference proteome</keyword>
<evidence type="ECO:0000313" key="3">
    <source>
        <dbReference type="Proteomes" id="UP001218218"/>
    </source>
</evidence>
<evidence type="ECO:0000256" key="1">
    <source>
        <dbReference type="SAM" id="MobiDB-lite"/>
    </source>
</evidence>
<gene>
    <name evidence="2" type="ORF">DFH08DRAFT_1077834</name>
</gene>
<feature type="compositionally biased region" description="Acidic residues" evidence="1">
    <location>
        <begin position="263"/>
        <end position="281"/>
    </location>
</feature>
<dbReference type="Proteomes" id="UP001218218">
    <property type="component" value="Unassembled WGS sequence"/>
</dbReference>